<gene>
    <name evidence="1" type="ORF">SLS56_003673</name>
</gene>
<accession>A0ABR3T068</accession>
<evidence type="ECO:0008006" key="3">
    <source>
        <dbReference type="Google" id="ProtNLM"/>
    </source>
</evidence>
<dbReference type="EMBL" id="JAJVDC020000030">
    <property type="protein sequence ID" value="KAL1632431.1"/>
    <property type="molecule type" value="Genomic_DNA"/>
</dbReference>
<reference evidence="1 2" key="1">
    <citation type="submission" date="2024-02" db="EMBL/GenBank/DDBJ databases">
        <title>De novo assembly and annotation of 12 fungi associated with fruit tree decline syndrome in Ontario, Canada.</title>
        <authorList>
            <person name="Sulman M."/>
            <person name="Ellouze W."/>
            <person name="Ilyukhin E."/>
        </authorList>
    </citation>
    <scope>NUCLEOTIDE SEQUENCE [LARGE SCALE GENOMIC DNA]</scope>
    <source>
        <strain evidence="1 2">M1-105</strain>
    </source>
</reference>
<comment type="caution">
    <text evidence="1">The sequence shown here is derived from an EMBL/GenBank/DDBJ whole genome shotgun (WGS) entry which is preliminary data.</text>
</comment>
<keyword evidence="2" id="KW-1185">Reference proteome</keyword>
<dbReference type="Proteomes" id="UP001521116">
    <property type="component" value="Unassembled WGS sequence"/>
</dbReference>
<organism evidence="1 2">
    <name type="scientific">Neofusicoccum ribis</name>
    <dbReference type="NCBI Taxonomy" id="45134"/>
    <lineage>
        <taxon>Eukaryota</taxon>
        <taxon>Fungi</taxon>
        <taxon>Dikarya</taxon>
        <taxon>Ascomycota</taxon>
        <taxon>Pezizomycotina</taxon>
        <taxon>Dothideomycetes</taxon>
        <taxon>Dothideomycetes incertae sedis</taxon>
        <taxon>Botryosphaeriales</taxon>
        <taxon>Botryosphaeriaceae</taxon>
        <taxon>Neofusicoccum</taxon>
    </lineage>
</organism>
<evidence type="ECO:0000313" key="2">
    <source>
        <dbReference type="Proteomes" id="UP001521116"/>
    </source>
</evidence>
<evidence type="ECO:0000313" key="1">
    <source>
        <dbReference type="EMBL" id="KAL1632431.1"/>
    </source>
</evidence>
<proteinExistence type="predicted"/>
<sequence length="378" mass="43355">MDSLPEELLLDIISLLDRGPPSDAKFFDEPDPSTLTSFRDHPLKALSRVSPRWRRIIKPMLFQHLKLRIDVDDSPKTPWIPRSAPELQPFRSFLSAFKLPAHVKTFVVCAFGELYDRPAAANNTLSNDFWTMIFEYFDPQSIKIAASPAVLALLAGSSGNYEHSWAFEQSHHVLELRQNLHSTYDRFPNGLRNPYGLMVRRRWCHIGYNEGSSLPVYNLFAYQHYMSPCVLRHILMQVNWDTNSATSFAYVAIFPTSENLLLLARHLTLIPKHCSMVFQLAPEPTSTILHEPDRMRRAQPADLWVELDRGYELLTGSILHHKLQLSVKSRDYRWNALVETLDDDGHLGSLKRHGWSKIDDSEWVPDSSQEHGPASVVC</sequence>
<name>A0ABR3T068_9PEZI</name>
<protein>
    <recommendedName>
        <fullName evidence="3">F-box domain-containing protein</fullName>
    </recommendedName>
</protein>